<sequence>MSRHGTRNTGTKDMIKMKTELPLIFRNTKVNHKAGRGSLCDDDIKNLEDWEFLANVTEDKFLVTEGFHELKGLGKRFQKRFPTLLSRPFVNESYVFQFTDSERTDVSAQAFAQGMFGRRDSSNVYMKKSSKPDYLLRFYKTCDKWLKEVDENSTAIIEKKMYEKSPEFLGMIKSVSDRMGFTSSLKLEEVDLMYSMCSFDKAWRPKDLSPWCAVFNEDDLQILEYREDLEYFYEDGYGYQINYEQACAPLKNIFENFRKTVSEESSVSQPKGFCYFTHSGTILKVLARIGLYKDKVRPTHSNRLEQMNRAWRTSRIDSFASNIAFVLFKCADDYRVTAFIQERPVRLPGCSDDFCHFREFVDQYGSLVSKCSIDDICRV</sequence>
<comment type="subcellular location">
    <subcellularLocation>
        <location evidence="1">Cell membrane</location>
    </subcellularLocation>
</comment>
<dbReference type="Gene3D" id="3.40.50.1240">
    <property type="entry name" value="Phosphoglycerate mutase-like"/>
    <property type="match status" value="1"/>
</dbReference>
<comment type="catalytic activity">
    <reaction evidence="12">
        <text>1D-myo-inositol 1,2,5,6-tetrakisphosphate + H2O = 1D-myo-inositol 1,2,6-trisphosphate + phosphate</text>
        <dbReference type="Rhea" id="RHEA:77119"/>
        <dbReference type="ChEBI" id="CHEBI:15377"/>
        <dbReference type="ChEBI" id="CHEBI:43474"/>
        <dbReference type="ChEBI" id="CHEBI:195535"/>
        <dbReference type="ChEBI" id="CHEBI:195537"/>
        <dbReference type="EC" id="3.1.3.62"/>
    </reaction>
    <physiologicalReaction direction="left-to-right" evidence="12">
        <dbReference type="Rhea" id="RHEA:77120"/>
    </physiologicalReaction>
</comment>
<dbReference type="EMBL" id="GL732536">
    <property type="protein sequence ID" value="EFX83809.1"/>
    <property type="molecule type" value="Genomic_DNA"/>
</dbReference>
<evidence type="ECO:0000313" key="16">
    <source>
        <dbReference type="EMBL" id="EFX83809.1"/>
    </source>
</evidence>
<comment type="catalytic activity">
    <reaction evidence="13">
        <text>1D-myo-inositol 1,2,4,5,6-pentakisphosphate + H2O = 1D-myo-inositol 1,2,5,6-tetrakisphosphate + phosphate</text>
        <dbReference type="Rhea" id="RHEA:77115"/>
        <dbReference type="ChEBI" id="CHEBI:15377"/>
        <dbReference type="ChEBI" id="CHEBI:43474"/>
        <dbReference type="ChEBI" id="CHEBI:57798"/>
        <dbReference type="ChEBI" id="CHEBI:195535"/>
        <dbReference type="EC" id="3.1.3.62"/>
    </reaction>
    <physiologicalReaction direction="left-to-right" evidence="13">
        <dbReference type="Rhea" id="RHEA:77116"/>
    </physiologicalReaction>
</comment>
<name>E9G9W3_DAPPU</name>
<dbReference type="InParanoid" id="E9G9W3"/>
<evidence type="ECO:0000256" key="7">
    <source>
        <dbReference type="ARBA" id="ARBA00022729"/>
    </source>
</evidence>
<evidence type="ECO:0000256" key="13">
    <source>
        <dbReference type="ARBA" id="ARBA00043671"/>
    </source>
</evidence>
<evidence type="ECO:0000256" key="5">
    <source>
        <dbReference type="ARBA" id="ARBA00018097"/>
    </source>
</evidence>
<dbReference type="PANTHER" id="PTHR20963:SF8">
    <property type="entry name" value="MULTIPLE INOSITOL POLYPHOSPHATE PHOSPHATASE 1"/>
    <property type="match status" value="1"/>
</dbReference>
<dbReference type="FunFam" id="3.40.50.1240:FF:000014">
    <property type="entry name" value="Multiple inositol polyphosphate phosphatase 1"/>
    <property type="match status" value="1"/>
</dbReference>
<dbReference type="Pfam" id="PF00328">
    <property type="entry name" value="His_Phos_2"/>
    <property type="match status" value="1"/>
</dbReference>
<gene>
    <name evidence="16" type="ORF">DAPPUDRAFT_301638</name>
</gene>
<dbReference type="FunCoup" id="E9G9W3">
    <property type="interactions" value="463"/>
</dbReference>
<dbReference type="GO" id="GO:0034417">
    <property type="term" value="F:bisphosphoglycerate 3-phosphatase activity"/>
    <property type="evidence" value="ECO:0007669"/>
    <property type="project" value="UniProtKB-EC"/>
</dbReference>
<reference evidence="16 17" key="1">
    <citation type="journal article" date="2011" name="Science">
        <title>The ecoresponsive genome of Daphnia pulex.</title>
        <authorList>
            <person name="Colbourne J.K."/>
            <person name="Pfrender M.E."/>
            <person name="Gilbert D."/>
            <person name="Thomas W.K."/>
            <person name="Tucker A."/>
            <person name="Oakley T.H."/>
            <person name="Tokishita S."/>
            <person name="Aerts A."/>
            <person name="Arnold G.J."/>
            <person name="Basu M.K."/>
            <person name="Bauer D.J."/>
            <person name="Caceres C.E."/>
            <person name="Carmel L."/>
            <person name="Casola C."/>
            <person name="Choi J.H."/>
            <person name="Detter J.C."/>
            <person name="Dong Q."/>
            <person name="Dusheyko S."/>
            <person name="Eads B.D."/>
            <person name="Frohlich T."/>
            <person name="Geiler-Samerotte K.A."/>
            <person name="Gerlach D."/>
            <person name="Hatcher P."/>
            <person name="Jogdeo S."/>
            <person name="Krijgsveld J."/>
            <person name="Kriventseva E.V."/>
            <person name="Kultz D."/>
            <person name="Laforsch C."/>
            <person name="Lindquist E."/>
            <person name="Lopez J."/>
            <person name="Manak J.R."/>
            <person name="Muller J."/>
            <person name="Pangilinan J."/>
            <person name="Patwardhan R.P."/>
            <person name="Pitluck S."/>
            <person name="Pritham E.J."/>
            <person name="Rechtsteiner A."/>
            <person name="Rho M."/>
            <person name="Rogozin I.B."/>
            <person name="Sakarya O."/>
            <person name="Salamov A."/>
            <person name="Schaack S."/>
            <person name="Shapiro H."/>
            <person name="Shiga Y."/>
            <person name="Skalitzky C."/>
            <person name="Smith Z."/>
            <person name="Souvorov A."/>
            <person name="Sung W."/>
            <person name="Tang Z."/>
            <person name="Tsuchiya D."/>
            <person name="Tu H."/>
            <person name="Vos H."/>
            <person name="Wang M."/>
            <person name="Wolf Y.I."/>
            <person name="Yamagata H."/>
            <person name="Yamada T."/>
            <person name="Ye Y."/>
            <person name="Shaw J.R."/>
            <person name="Andrews J."/>
            <person name="Crease T.J."/>
            <person name="Tang H."/>
            <person name="Lucas S.M."/>
            <person name="Robertson H.M."/>
            <person name="Bork P."/>
            <person name="Koonin E.V."/>
            <person name="Zdobnov E.M."/>
            <person name="Grigoriev I.V."/>
            <person name="Lynch M."/>
            <person name="Boore J.L."/>
        </authorList>
    </citation>
    <scope>NUCLEOTIDE SEQUENCE [LARGE SCALE GENOMIC DNA]</scope>
</reference>
<dbReference type="GO" id="GO:0005886">
    <property type="term" value="C:plasma membrane"/>
    <property type="evidence" value="ECO:0007669"/>
    <property type="project" value="UniProtKB-SubCell"/>
</dbReference>
<comment type="catalytic activity">
    <reaction evidence="14">
        <text>1D-myo-inositol hexakisphosphate + H2O = 1D-myo-inositol 1,2,4,5,6-pentakisphosphate + phosphate</text>
        <dbReference type="Rhea" id="RHEA:16989"/>
        <dbReference type="ChEBI" id="CHEBI:15377"/>
        <dbReference type="ChEBI" id="CHEBI:43474"/>
        <dbReference type="ChEBI" id="CHEBI:57798"/>
        <dbReference type="ChEBI" id="CHEBI:58130"/>
        <dbReference type="EC" id="3.1.3.62"/>
    </reaction>
    <physiologicalReaction direction="left-to-right" evidence="14">
        <dbReference type="Rhea" id="RHEA:16990"/>
    </physiologicalReaction>
</comment>
<evidence type="ECO:0000256" key="9">
    <source>
        <dbReference type="ARBA" id="ARBA00023136"/>
    </source>
</evidence>
<dbReference type="EC" id="3.1.3.62" evidence="4"/>
<dbReference type="PhylomeDB" id="E9G9W3"/>
<dbReference type="InterPro" id="IPR000560">
    <property type="entry name" value="His_Pase_clade-2"/>
</dbReference>
<dbReference type="Proteomes" id="UP000000305">
    <property type="component" value="Unassembled WGS sequence"/>
</dbReference>
<dbReference type="EC" id="3.1.3.80" evidence="3"/>
<dbReference type="CDD" id="cd07061">
    <property type="entry name" value="HP_HAP_like"/>
    <property type="match status" value="1"/>
</dbReference>
<dbReference type="OrthoDB" id="6509975at2759"/>
<keyword evidence="8" id="KW-0378">Hydrolase</keyword>
<accession>E9G9W3</accession>
<keyword evidence="9" id="KW-0472">Membrane</keyword>
<dbReference type="KEGG" id="dpx:DAPPUDRAFT_301638"/>
<dbReference type="InterPro" id="IPR029033">
    <property type="entry name" value="His_PPase_superfam"/>
</dbReference>
<organism evidence="16 17">
    <name type="scientific">Daphnia pulex</name>
    <name type="common">Water flea</name>
    <dbReference type="NCBI Taxonomy" id="6669"/>
    <lineage>
        <taxon>Eukaryota</taxon>
        <taxon>Metazoa</taxon>
        <taxon>Ecdysozoa</taxon>
        <taxon>Arthropoda</taxon>
        <taxon>Crustacea</taxon>
        <taxon>Branchiopoda</taxon>
        <taxon>Diplostraca</taxon>
        <taxon>Cladocera</taxon>
        <taxon>Anomopoda</taxon>
        <taxon>Daphniidae</taxon>
        <taxon>Daphnia</taxon>
    </lineage>
</organism>
<evidence type="ECO:0000256" key="4">
    <source>
        <dbReference type="ARBA" id="ARBA00013040"/>
    </source>
</evidence>
<evidence type="ECO:0000256" key="6">
    <source>
        <dbReference type="ARBA" id="ARBA00022475"/>
    </source>
</evidence>
<comment type="catalytic activity">
    <reaction evidence="15">
        <text>(2R)-2,3-bisphosphoglycerate + H2O = (2R)-2-phosphoglycerate + phosphate</text>
        <dbReference type="Rhea" id="RHEA:27381"/>
        <dbReference type="ChEBI" id="CHEBI:15377"/>
        <dbReference type="ChEBI" id="CHEBI:43474"/>
        <dbReference type="ChEBI" id="CHEBI:58248"/>
        <dbReference type="ChEBI" id="CHEBI:58289"/>
        <dbReference type="EC" id="3.1.3.80"/>
    </reaction>
    <physiologicalReaction direction="left-to-right" evidence="15">
        <dbReference type="Rhea" id="RHEA:27382"/>
    </physiologicalReaction>
</comment>
<evidence type="ECO:0000313" key="17">
    <source>
        <dbReference type="Proteomes" id="UP000000305"/>
    </source>
</evidence>
<evidence type="ECO:0000256" key="15">
    <source>
        <dbReference type="ARBA" id="ARBA00043832"/>
    </source>
</evidence>
<evidence type="ECO:0000256" key="11">
    <source>
        <dbReference type="ARBA" id="ARBA00031642"/>
    </source>
</evidence>
<comment type="similarity">
    <text evidence="2">Belongs to the histidine acid phosphatase family. MINPP1 subfamily.</text>
</comment>
<evidence type="ECO:0000256" key="8">
    <source>
        <dbReference type="ARBA" id="ARBA00022801"/>
    </source>
</evidence>
<dbReference type="PANTHER" id="PTHR20963">
    <property type="entry name" value="MULTIPLE INOSITOL POLYPHOSPHATE PHOSPHATASE-RELATED"/>
    <property type="match status" value="1"/>
</dbReference>
<evidence type="ECO:0000256" key="2">
    <source>
        <dbReference type="ARBA" id="ARBA00008422"/>
    </source>
</evidence>
<dbReference type="STRING" id="6669.E9G9W3"/>
<evidence type="ECO:0000256" key="3">
    <source>
        <dbReference type="ARBA" id="ARBA00012976"/>
    </source>
</evidence>
<protein>
    <recommendedName>
        <fullName evidence="5">Multiple inositol polyphosphate phosphatase 1</fullName>
        <ecNumber evidence="4">3.1.3.62</ecNumber>
        <ecNumber evidence="3">3.1.3.80</ecNumber>
    </recommendedName>
    <alternativeName>
        <fullName evidence="11">2,3-bisphosphoglycerate 3-phosphatase</fullName>
    </alternativeName>
</protein>
<dbReference type="OMA" id="HTFKERT"/>
<keyword evidence="17" id="KW-1185">Reference proteome</keyword>
<dbReference type="GO" id="GO:0003993">
    <property type="term" value="F:acid phosphatase activity"/>
    <property type="evidence" value="ECO:0000318"/>
    <property type="project" value="GO_Central"/>
</dbReference>
<evidence type="ECO:0000256" key="10">
    <source>
        <dbReference type="ARBA" id="ARBA00023180"/>
    </source>
</evidence>
<keyword evidence="7" id="KW-0732">Signal</keyword>
<evidence type="ECO:0000256" key="12">
    <source>
        <dbReference type="ARBA" id="ARBA00043668"/>
    </source>
</evidence>
<dbReference type="HOGENOM" id="CLU_029165_0_0_1"/>
<keyword evidence="6" id="KW-1003">Cell membrane</keyword>
<dbReference type="eggNOG" id="KOG1382">
    <property type="taxonomic scope" value="Eukaryota"/>
</dbReference>
<evidence type="ECO:0000256" key="14">
    <source>
        <dbReference type="ARBA" id="ARBA00043691"/>
    </source>
</evidence>
<evidence type="ECO:0000256" key="1">
    <source>
        <dbReference type="ARBA" id="ARBA00004236"/>
    </source>
</evidence>
<keyword evidence="10" id="KW-0325">Glycoprotein</keyword>
<dbReference type="SUPFAM" id="SSF53254">
    <property type="entry name" value="Phosphoglycerate mutase-like"/>
    <property type="match status" value="1"/>
</dbReference>
<proteinExistence type="inferred from homology"/>
<dbReference type="AlphaFoldDB" id="E9G9W3"/>
<dbReference type="GO" id="GO:0052745">
    <property type="term" value="F:inositol phosphate phosphatase activity"/>
    <property type="evidence" value="ECO:0000318"/>
    <property type="project" value="GO_Central"/>
</dbReference>